<keyword evidence="1" id="KW-0614">Plasmid</keyword>
<comment type="caution">
    <text evidence="1">The sequence shown here is derived from an EMBL/GenBank/DDBJ whole genome shotgun (WGS) entry which is preliminary data.</text>
</comment>
<name>A0AAE2R9N8_AGRVI</name>
<dbReference type="EMBL" id="JACXXJ020000004">
    <property type="protein sequence ID" value="MBF2714336.1"/>
    <property type="molecule type" value="Genomic_DNA"/>
</dbReference>
<dbReference type="Proteomes" id="UP000655037">
    <property type="component" value="Unassembled WGS sequence"/>
</dbReference>
<evidence type="ECO:0000313" key="2">
    <source>
        <dbReference type="Proteomes" id="UP000655037"/>
    </source>
</evidence>
<accession>A0AAE2R9N8</accession>
<geneLocation type="plasmid" evidence="1">
    <name>unnamed3</name>
</geneLocation>
<protein>
    <submittedName>
        <fullName evidence="1">Uncharacterized protein</fullName>
    </submittedName>
</protein>
<sequence length="79" mass="8509">MFAAKWSMRALELRIDQTVHMIAIEATSGKLTPALVAKLDSSIEAWLGAVTQTLSSFGSEYGKALGTVTVPEPKLPDFN</sequence>
<dbReference type="AlphaFoldDB" id="A0AAE2R9N8"/>
<evidence type="ECO:0000313" key="1">
    <source>
        <dbReference type="EMBL" id="MBF2714336.1"/>
    </source>
</evidence>
<proteinExistence type="predicted"/>
<reference evidence="1" key="1">
    <citation type="submission" date="2020-11" db="EMBL/GenBank/DDBJ databases">
        <title>Agrobacterium vitis strain K377 genome.</title>
        <authorList>
            <person name="Xi H."/>
        </authorList>
    </citation>
    <scope>NUCLEOTIDE SEQUENCE</scope>
    <source>
        <strain evidence="1">K377</strain>
        <plasmid evidence="1">unnamed3</plasmid>
    </source>
</reference>
<dbReference type="RefSeq" id="WP_194416311.1">
    <property type="nucleotide sequence ID" value="NZ_JACXXJ020000004.1"/>
</dbReference>
<organism evidence="1 2">
    <name type="scientific">Agrobacterium vitis</name>
    <name type="common">Rhizobium vitis</name>
    <dbReference type="NCBI Taxonomy" id="373"/>
    <lineage>
        <taxon>Bacteria</taxon>
        <taxon>Pseudomonadati</taxon>
        <taxon>Pseudomonadota</taxon>
        <taxon>Alphaproteobacteria</taxon>
        <taxon>Hyphomicrobiales</taxon>
        <taxon>Rhizobiaceae</taxon>
        <taxon>Rhizobium/Agrobacterium group</taxon>
        <taxon>Agrobacterium</taxon>
    </lineage>
</organism>
<gene>
    <name evidence="1" type="ORF">IEI95_008840</name>
</gene>